<dbReference type="Proteomes" id="UP000827872">
    <property type="component" value="Linkage Group LG15"/>
</dbReference>
<organism evidence="1 2">
    <name type="scientific">Sphaerodactylus townsendi</name>
    <dbReference type="NCBI Taxonomy" id="933632"/>
    <lineage>
        <taxon>Eukaryota</taxon>
        <taxon>Metazoa</taxon>
        <taxon>Chordata</taxon>
        <taxon>Craniata</taxon>
        <taxon>Vertebrata</taxon>
        <taxon>Euteleostomi</taxon>
        <taxon>Lepidosauria</taxon>
        <taxon>Squamata</taxon>
        <taxon>Bifurcata</taxon>
        <taxon>Gekkota</taxon>
        <taxon>Sphaerodactylidae</taxon>
        <taxon>Sphaerodactylus</taxon>
    </lineage>
</organism>
<comment type="caution">
    <text evidence="1">The sequence shown here is derived from an EMBL/GenBank/DDBJ whole genome shotgun (WGS) entry which is preliminary data.</text>
</comment>
<evidence type="ECO:0000313" key="2">
    <source>
        <dbReference type="Proteomes" id="UP000827872"/>
    </source>
</evidence>
<name>A0ACB8ETU2_9SAUR</name>
<gene>
    <name evidence="1" type="ORF">K3G42_004699</name>
</gene>
<protein>
    <submittedName>
        <fullName evidence="1">Uncharacterized protein</fullName>
    </submittedName>
</protein>
<sequence>MSTGSFPGSSYDGYSPFGYSDGLIEVGGGIVGHFVAGMGGDPSHSDIVFSSVDGKTIMQNLNDRLANYLDKVRCLEAENADIEARIEAFVDQHGPIGDPKDYSHYYQHIEELKNQIICASVENNKILLKIDNSQMNVEDMKQKLGTEYGLRQNVEADINGLHPILNQMTHSKLDLEAELKLLQEEIWNLKKTHDEELKSLKKQTSDINVQLSSCSGPDLKKILEDMRRKYEAMIDLNRKQVAEWYKGKLEEVNQEVCTSSKEVEDGRQKIINLRRQLQGFEIDLQAKCTMRDTLQASLAETEGRYNDHLAKIQGQIMSTEQQLAELRLEMEDQDQEYKELLSVKNRLEYEIQTYRCLLEAGQQDDKCPSCLP</sequence>
<accession>A0ACB8ETU2</accession>
<proteinExistence type="predicted"/>
<reference evidence="1" key="1">
    <citation type="submission" date="2021-08" db="EMBL/GenBank/DDBJ databases">
        <title>The first chromosome-level gecko genome reveals the dynamic sex chromosomes of Neotropical dwarf geckos (Sphaerodactylidae: Sphaerodactylus).</title>
        <authorList>
            <person name="Pinto B.J."/>
            <person name="Keating S.E."/>
            <person name="Gamble T."/>
        </authorList>
    </citation>
    <scope>NUCLEOTIDE SEQUENCE</scope>
    <source>
        <strain evidence="1">TG3544</strain>
    </source>
</reference>
<dbReference type="EMBL" id="CM037628">
    <property type="protein sequence ID" value="KAH7996347.1"/>
    <property type="molecule type" value="Genomic_DNA"/>
</dbReference>
<evidence type="ECO:0000313" key="1">
    <source>
        <dbReference type="EMBL" id="KAH7996347.1"/>
    </source>
</evidence>
<keyword evidence="2" id="KW-1185">Reference proteome</keyword>